<evidence type="ECO:0000313" key="3">
    <source>
        <dbReference type="Proteomes" id="UP000693970"/>
    </source>
</evidence>
<keyword evidence="3" id="KW-1185">Reference proteome</keyword>
<evidence type="ECO:0000256" key="1">
    <source>
        <dbReference type="SAM" id="MobiDB-lite"/>
    </source>
</evidence>
<sequence length="224" mass="25224">MTSDLEHKHGYCPSPSVKGEASTTSTSETVQIGATFPSFLGVSTKYPPVQTCNNSDHTVKNTSSSSSSSSEAATTVAALKLVSFAETVTVRRTLSRDSYTEEERLAYWFTEKDFARMKRSSMALVVKMNSCSPSSTTKYCTRGLERYSQVQGRHRLKNRYDSIFAVLEEQDNLYDEGFSVDDERISKVYSSHTYTSILWAHLVGLQDQKEAEKYKQQKPRRTDS</sequence>
<gene>
    <name evidence="2" type="ORF">IV203_032237</name>
</gene>
<proteinExistence type="predicted"/>
<reference evidence="2" key="2">
    <citation type="submission" date="2021-04" db="EMBL/GenBank/DDBJ databases">
        <authorList>
            <person name="Podell S."/>
        </authorList>
    </citation>
    <scope>NUCLEOTIDE SEQUENCE</scope>
    <source>
        <strain evidence="2">Hildebrandi</strain>
    </source>
</reference>
<comment type="caution">
    <text evidence="2">The sequence shown here is derived from an EMBL/GenBank/DDBJ whole genome shotgun (WGS) entry which is preliminary data.</text>
</comment>
<feature type="region of interest" description="Disordered" evidence="1">
    <location>
        <begin position="1"/>
        <end position="26"/>
    </location>
</feature>
<name>A0A9K3KJQ4_9STRA</name>
<accession>A0A9K3KJQ4</accession>
<reference evidence="2" key="1">
    <citation type="journal article" date="2021" name="Sci. Rep.">
        <title>Diploid genomic architecture of Nitzschia inconspicua, an elite biomass production diatom.</title>
        <authorList>
            <person name="Oliver A."/>
            <person name="Podell S."/>
            <person name="Pinowska A."/>
            <person name="Traller J.C."/>
            <person name="Smith S.R."/>
            <person name="McClure R."/>
            <person name="Beliaev A."/>
            <person name="Bohutskyi P."/>
            <person name="Hill E.A."/>
            <person name="Rabines A."/>
            <person name="Zheng H."/>
            <person name="Allen L.Z."/>
            <person name="Kuo A."/>
            <person name="Grigoriev I.V."/>
            <person name="Allen A.E."/>
            <person name="Hazlebeck D."/>
            <person name="Allen E.E."/>
        </authorList>
    </citation>
    <scope>NUCLEOTIDE SEQUENCE</scope>
    <source>
        <strain evidence="2">Hildebrandi</strain>
    </source>
</reference>
<organism evidence="2 3">
    <name type="scientific">Nitzschia inconspicua</name>
    <dbReference type="NCBI Taxonomy" id="303405"/>
    <lineage>
        <taxon>Eukaryota</taxon>
        <taxon>Sar</taxon>
        <taxon>Stramenopiles</taxon>
        <taxon>Ochrophyta</taxon>
        <taxon>Bacillariophyta</taxon>
        <taxon>Bacillariophyceae</taxon>
        <taxon>Bacillariophycidae</taxon>
        <taxon>Bacillariales</taxon>
        <taxon>Bacillariaceae</taxon>
        <taxon>Nitzschia</taxon>
    </lineage>
</organism>
<protein>
    <submittedName>
        <fullName evidence="2">Uncharacterized protein</fullName>
    </submittedName>
</protein>
<evidence type="ECO:0000313" key="2">
    <source>
        <dbReference type="EMBL" id="KAG7344706.1"/>
    </source>
</evidence>
<dbReference type="EMBL" id="JAGRRH010000022">
    <property type="protein sequence ID" value="KAG7344706.1"/>
    <property type="molecule type" value="Genomic_DNA"/>
</dbReference>
<dbReference type="AlphaFoldDB" id="A0A9K3KJQ4"/>
<dbReference type="Proteomes" id="UP000693970">
    <property type="component" value="Unassembled WGS sequence"/>
</dbReference>